<evidence type="ECO:0000259" key="3">
    <source>
        <dbReference type="PROSITE" id="PS50001"/>
    </source>
</evidence>
<feature type="compositionally biased region" description="Polar residues" evidence="2">
    <location>
        <begin position="210"/>
        <end position="232"/>
    </location>
</feature>
<organism evidence="4 5">
    <name type="scientific">Euroglyphus maynei</name>
    <name type="common">Mayne's house dust mite</name>
    <dbReference type="NCBI Taxonomy" id="6958"/>
    <lineage>
        <taxon>Eukaryota</taxon>
        <taxon>Metazoa</taxon>
        <taxon>Ecdysozoa</taxon>
        <taxon>Arthropoda</taxon>
        <taxon>Chelicerata</taxon>
        <taxon>Arachnida</taxon>
        <taxon>Acari</taxon>
        <taxon>Acariformes</taxon>
        <taxon>Sarcoptiformes</taxon>
        <taxon>Astigmata</taxon>
        <taxon>Psoroptidia</taxon>
        <taxon>Analgoidea</taxon>
        <taxon>Pyroglyphidae</taxon>
        <taxon>Pyroglyphinae</taxon>
        <taxon>Euroglyphus</taxon>
    </lineage>
</organism>
<feature type="domain" description="SH2" evidence="3">
    <location>
        <begin position="6"/>
        <end position="110"/>
    </location>
</feature>
<dbReference type="InterPro" id="IPR036860">
    <property type="entry name" value="SH2_dom_sf"/>
</dbReference>
<protein>
    <submittedName>
        <fullName evidence="4">Src homology 2 (SH2) domain containing protein</fullName>
    </submittedName>
</protein>
<feature type="compositionally biased region" description="Low complexity" evidence="2">
    <location>
        <begin position="294"/>
        <end position="303"/>
    </location>
</feature>
<dbReference type="PRINTS" id="PR00401">
    <property type="entry name" value="SH2DOMAIN"/>
</dbReference>
<feature type="compositionally biased region" description="Polar residues" evidence="2">
    <location>
        <begin position="273"/>
        <end position="292"/>
    </location>
</feature>
<reference evidence="4 5" key="1">
    <citation type="submission" date="2017-03" db="EMBL/GenBank/DDBJ databases">
        <title>Genome Survey of Euroglyphus maynei.</title>
        <authorList>
            <person name="Arlian L.G."/>
            <person name="Morgan M.S."/>
            <person name="Rider S.D."/>
        </authorList>
    </citation>
    <scope>NUCLEOTIDE SEQUENCE [LARGE SCALE GENOMIC DNA]</scope>
    <source>
        <strain evidence="4">Arlian Lab</strain>
        <tissue evidence="4">Whole body</tissue>
    </source>
</reference>
<comment type="caution">
    <text evidence="4">The sequence shown here is derived from an EMBL/GenBank/DDBJ whole genome shotgun (WGS) entry which is preliminary data.</text>
</comment>
<dbReference type="CDD" id="cd00173">
    <property type="entry name" value="SH2"/>
    <property type="match status" value="1"/>
</dbReference>
<proteinExistence type="predicted"/>
<evidence type="ECO:0000256" key="2">
    <source>
        <dbReference type="SAM" id="MobiDB-lite"/>
    </source>
</evidence>
<gene>
    <name evidence="4" type="ORF">BLA29_003926</name>
</gene>
<evidence type="ECO:0000256" key="1">
    <source>
        <dbReference type="PROSITE-ProRule" id="PRU00191"/>
    </source>
</evidence>
<dbReference type="EMBL" id="MUJZ01059859">
    <property type="protein sequence ID" value="OTF71659.1"/>
    <property type="molecule type" value="Genomic_DNA"/>
</dbReference>
<dbReference type="AlphaFoldDB" id="A0A1Y3AT64"/>
<dbReference type="SMART" id="SM00252">
    <property type="entry name" value="SH2"/>
    <property type="match status" value="1"/>
</dbReference>
<dbReference type="PROSITE" id="PS50001">
    <property type="entry name" value="SH2"/>
    <property type="match status" value="1"/>
</dbReference>
<feature type="region of interest" description="Disordered" evidence="2">
    <location>
        <begin position="158"/>
        <end position="252"/>
    </location>
</feature>
<dbReference type="OrthoDB" id="21085at2759"/>
<dbReference type="Gene3D" id="3.30.505.10">
    <property type="entry name" value="SH2 domain"/>
    <property type="match status" value="1"/>
</dbReference>
<accession>A0A1Y3AT64</accession>
<dbReference type="Pfam" id="PF00017">
    <property type="entry name" value="SH2"/>
    <property type="match status" value="1"/>
</dbReference>
<evidence type="ECO:0000313" key="4">
    <source>
        <dbReference type="EMBL" id="OTF71659.1"/>
    </source>
</evidence>
<keyword evidence="1" id="KW-0727">SH2 domain</keyword>
<feature type="compositionally biased region" description="Pro residues" evidence="2">
    <location>
        <begin position="320"/>
        <end position="331"/>
    </location>
</feature>
<feature type="non-terminal residue" evidence="4">
    <location>
        <position position="553"/>
    </location>
</feature>
<dbReference type="SUPFAM" id="SSF55550">
    <property type="entry name" value="SH2 domain"/>
    <property type="match status" value="1"/>
</dbReference>
<feature type="compositionally biased region" description="Low complexity" evidence="2">
    <location>
        <begin position="186"/>
        <end position="199"/>
    </location>
</feature>
<keyword evidence="5" id="KW-1185">Reference proteome</keyword>
<evidence type="ECO:0000313" key="5">
    <source>
        <dbReference type="Proteomes" id="UP000194236"/>
    </source>
</evidence>
<dbReference type="InterPro" id="IPR000980">
    <property type="entry name" value="SH2"/>
</dbReference>
<feature type="compositionally biased region" description="Low complexity" evidence="2">
    <location>
        <begin position="158"/>
        <end position="179"/>
    </location>
</feature>
<name>A0A1Y3AT64_EURMA</name>
<feature type="region of interest" description="Disordered" evidence="2">
    <location>
        <begin position="273"/>
        <end position="346"/>
    </location>
</feature>
<dbReference type="Proteomes" id="UP000194236">
    <property type="component" value="Unassembled WGS sequence"/>
</dbReference>
<sequence length="553" mass="61857">MTQTIWYLPHINRATVVHYLQRKAVGVFIVRQSSKPNTMAVSVRLPQGRGPHVEHYLIEKIIKAPVSASTKSTTVFRLEGSEHYFNSMLQLVLHYAQCQDELPIQLNLPSVLLNSSRSQLTSLALLGQEFWQSKFVSLKQLPKNSLNNETLAMINQNQQKQEELQQQQQQQSTKQYNRQQTRRHNSNSSESNQSKTSISMSPMPPMICSRRNTSDSASPTMPPTAGSNSQKISSPPPLPPKNPSMICDPQANSPLISSTKVIIADDSNQISSPKTSTIVEVHNNPTIKNHNNMPRLSSSRVPSYVPPPIPPRNRNSPNGSTPPPPPLPANGPPLLSLRTKKPHSNSNKALHDLLSPMSMTESEIEMAKFSLSHKIAPNILEVEEYKDDEISNNKSLTHRNYYNQMIQAHASSPIMIEEEIKNQQTPSPAPFPVQHSLLQASELQSLPCDAQQSSSIKCDVCTQTYDTNKNLFASNLQPQQGRITRANSSLSCFYMDPVDALVAIHQHQPKRHSDPELASNSQNTMDVESSLNHTFTMSHSLESLLENFRHRFS</sequence>